<dbReference type="HOGENOM" id="CLU_2596156_0_0_1"/>
<dbReference type="Ensembl" id="ENSCSAVT00000016419.1">
    <property type="protein sequence ID" value="ENSCSAVP00000016238.1"/>
    <property type="gene ID" value="ENSCSAVG00000009554.1"/>
</dbReference>
<dbReference type="Proteomes" id="UP000007875">
    <property type="component" value="Unassembled WGS sequence"/>
</dbReference>
<comment type="similarity">
    <text evidence="1">Belongs to the IspD/TarI cytidylyltransferase family. IspD subfamily.</text>
</comment>
<dbReference type="GO" id="GO:0035269">
    <property type="term" value="P:protein O-linked glycosylation via mannose"/>
    <property type="evidence" value="ECO:0007669"/>
    <property type="project" value="TreeGrafter"/>
</dbReference>
<keyword evidence="2" id="KW-0808">Transferase</keyword>
<proteinExistence type="inferred from homology"/>
<dbReference type="InParanoid" id="H2ZF72"/>
<accession>H2ZF72</accession>
<reference evidence="5" key="1">
    <citation type="submission" date="2003-08" db="EMBL/GenBank/DDBJ databases">
        <authorList>
            <person name="Birren B."/>
            <person name="Nusbaum C."/>
            <person name="Abebe A."/>
            <person name="Abouelleil A."/>
            <person name="Adekoya E."/>
            <person name="Ait-zahra M."/>
            <person name="Allen N."/>
            <person name="Allen T."/>
            <person name="An P."/>
            <person name="Anderson M."/>
            <person name="Anderson S."/>
            <person name="Arachchi H."/>
            <person name="Armbruster J."/>
            <person name="Bachantsang P."/>
            <person name="Baldwin J."/>
            <person name="Barry A."/>
            <person name="Bayul T."/>
            <person name="Blitshsteyn B."/>
            <person name="Bloom T."/>
            <person name="Blye J."/>
            <person name="Boguslavskiy L."/>
            <person name="Borowsky M."/>
            <person name="Boukhgalter B."/>
            <person name="Brunache A."/>
            <person name="Butler J."/>
            <person name="Calixte N."/>
            <person name="Calvo S."/>
            <person name="Camarata J."/>
            <person name="Campo K."/>
            <person name="Chang J."/>
            <person name="Cheshatsang Y."/>
            <person name="Citroen M."/>
            <person name="Collymore A."/>
            <person name="Considine T."/>
            <person name="Cook A."/>
            <person name="Cooke P."/>
            <person name="Corum B."/>
            <person name="Cuomo C."/>
            <person name="David R."/>
            <person name="Dawoe T."/>
            <person name="Degray S."/>
            <person name="Dodge S."/>
            <person name="Dooley K."/>
            <person name="Dorje P."/>
            <person name="Dorjee K."/>
            <person name="Dorris L."/>
            <person name="Duffey N."/>
            <person name="Dupes A."/>
            <person name="Elkins T."/>
            <person name="Engels R."/>
            <person name="Erickson J."/>
            <person name="Farina A."/>
            <person name="Faro S."/>
            <person name="Ferreira P."/>
            <person name="Fischer H."/>
            <person name="Fitzgerald M."/>
            <person name="Foley K."/>
            <person name="Gage D."/>
            <person name="Galagan J."/>
            <person name="Gearin G."/>
            <person name="Gnerre S."/>
            <person name="Gnirke A."/>
            <person name="Goyette A."/>
            <person name="Graham J."/>
            <person name="Grandbois E."/>
            <person name="Gyaltsen K."/>
            <person name="Hafez N."/>
            <person name="Hagopian D."/>
            <person name="Hagos B."/>
            <person name="Hall J."/>
            <person name="Hatcher B."/>
            <person name="Heller A."/>
            <person name="Higgins H."/>
            <person name="Honan T."/>
            <person name="Horn A."/>
            <person name="Houde N."/>
            <person name="Hughes L."/>
            <person name="Hulme W."/>
            <person name="Husby E."/>
            <person name="Iliev I."/>
            <person name="Jaffe D."/>
            <person name="Jones C."/>
            <person name="Kamal M."/>
            <person name="Kamat A."/>
            <person name="Kamvysselis M."/>
            <person name="Karlsson E."/>
            <person name="Kells C."/>
            <person name="Kieu A."/>
            <person name="Kisner P."/>
            <person name="Kodira C."/>
            <person name="Kulbokas E."/>
            <person name="Labutti K."/>
            <person name="Lama D."/>
            <person name="Landers T."/>
            <person name="Leger J."/>
            <person name="Levine S."/>
            <person name="Lewis D."/>
            <person name="Lewis T."/>
            <person name="Lindblad-toh K."/>
            <person name="Liu X."/>
            <person name="Lokyitsang T."/>
            <person name="Lokyitsang Y."/>
            <person name="Lucien O."/>
            <person name="Lui A."/>
            <person name="Ma L.J."/>
            <person name="Mabbitt R."/>
            <person name="Macdonald J."/>
            <person name="Maclean C."/>
            <person name="Major J."/>
            <person name="Manning J."/>
            <person name="Marabella R."/>
            <person name="Maru K."/>
            <person name="Matthews C."/>
            <person name="Mauceli E."/>
            <person name="Mccarthy M."/>
            <person name="Mcdonough S."/>
            <person name="Mcghee T."/>
            <person name="Meldrim J."/>
            <person name="Meneus L."/>
            <person name="Mesirov J."/>
            <person name="Mihalev A."/>
            <person name="Mihova T."/>
            <person name="Mikkelsen T."/>
            <person name="Mlenga V."/>
            <person name="Moru K."/>
            <person name="Mozes J."/>
            <person name="Mulrain L."/>
            <person name="Munson G."/>
            <person name="Naylor J."/>
            <person name="Newes C."/>
            <person name="Nguyen C."/>
            <person name="Nguyen N."/>
            <person name="Nguyen T."/>
            <person name="Nicol R."/>
            <person name="Nielsen C."/>
            <person name="Nizzari M."/>
            <person name="Norbu C."/>
            <person name="Norbu N."/>
            <person name="O'donnell P."/>
            <person name="Okoawo O."/>
            <person name="O'leary S."/>
            <person name="Omotosho B."/>
            <person name="O'neill K."/>
            <person name="Osman S."/>
            <person name="Parker S."/>
            <person name="Perrin D."/>
            <person name="Phunkhang P."/>
            <person name="Piqani B."/>
            <person name="Purcell S."/>
            <person name="Rachupka T."/>
            <person name="Ramasamy U."/>
            <person name="Rameau R."/>
            <person name="Ray V."/>
            <person name="Raymond C."/>
            <person name="Retta R."/>
            <person name="Richardson S."/>
            <person name="Rise C."/>
            <person name="Rodriguez J."/>
            <person name="Rogers J."/>
            <person name="Rogov P."/>
            <person name="Rutman M."/>
            <person name="Schupbach R."/>
            <person name="Seaman C."/>
            <person name="Settipalli S."/>
            <person name="Sharpe T."/>
            <person name="Sheridan J."/>
            <person name="Sherpa N."/>
            <person name="Shi J."/>
            <person name="Smirnov S."/>
            <person name="Smith C."/>
            <person name="Sougnez C."/>
            <person name="Spencer B."/>
            <person name="Stalker J."/>
            <person name="Stange-thomann N."/>
            <person name="Stavropoulos S."/>
            <person name="Stetson K."/>
            <person name="Stone C."/>
            <person name="Stone S."/>
            <person name="Stubbs M."/>
            <person name="Talamas J."/>
            <person name="Tchuinga P."/>
            <person name="Tenzing P."/>
            <person name="Tesfaye S."/>
            <person name="Theodore J."/>
            <person name="Thoulutsang Y."/>
            <person name="Topham K."/>
            <person name="Towey S."/>
            <person name="Tsamla T."/>
            <person name="Tsomo N."/>
            <person name="Vallee D."/>
            <person name="Vassiliev H."/>
            <person name="Venkataraman V."/>
            <person name="Vinson J."/>
            <person name="Vo A."/>
            <person name="Wade C."/>
            <person name="Wang S."/>
            <person name="Wangchuk T."/>
            <person name="Wangdi T."/>
            <person name="Whittaker C."/>
            <person name="Wilkinson J."/>
            <person name="Wu Y."/>
            <person name="Wyman D."/>
            <person name="Yadav S."/>
            <person name="Yang S."/>
            <person name="Yang X."/>
            <person name="Yeager S."/>
            <person name="Yee E."/>
            <person name="Young G."/>
            <person name="Zainoun J."/>
            <person name="Zembeck L."/>
            <person name="Zimmer A."/>
            <person name="Zody M."/>
            <person name="Lander E."/>
        </authorList>
    </citation>
    <scope>NUCLEOTIDE SEQUENCE [LARGE SCALE GENOMIC DNA]</scope>
</reference>
<dbReference type="Gene3D" id="3.90.550.10">
    <property type="entry name" value="Spore Coat Polysaccharide Biosynthesis Protein SpsA, Chain A"/>
    <property type="match status" value="1"/>
</dbReference>
<dbReference type="STRING" id="51511.ENSCSAVP00000016238"/>
<evidence type="ECO:0000256" key="1">
    <source>
        <dbReference type="ARBA" id="ARBA00009789"/>
    </source>
</evidence>
<dbReference type="GO" id="GO:0047349">
    <property type="term" value="F:D-ribitol-5-phosphate cytidylyltransferase activity"/>
    <property type="evidence" value="ECO:0007669"/>
    <property type="project" value="TreeGrafter"/>
</dbReference>
<dbReference type="InterPro" id="IPR034683">
    <property type="entry name" value="IspD/TarI"/>
</dbReference>
<dbReference type="PANTHER" id="PTHR43015:SF1">
    <property type="entry name" value="D-RIBITOL-5-PHOSPHATE CYTIDYLYLTRANSFERASE"/>
    <property type="match status" value="1"/>
</dbReference>
<evidence type="ECO:0000256" key="2">
    <source>
        <dbReference type="ARBA" id="ARBA00022679"/>
    </source>
</evidence>
<protein>
    <recommendedName>
        <fullName evidence="6">2-C-methyl-D-erythritol 4-phosphate cytidylyltransferase</fullName>
    </recommendedName>
</protein>
<dbReference type="AlphaFoldDB" id="H2ZF72"/>
<reference evidence="4" key="2">
    <citation type="submission" date="2025-08" db="UniProtKB">
        <authorList>
            <consortium name="Ensembl"/>
        </authorList>
    </citation>
    <scope>IDENTIFICATION</scope>
</reference>
<dbReference type="SUPFAM" id="SSF53448">
    <property type="entry name" value="Nucleotide-diphospho-sugar transferases"/>
    <property type="match status" value="1"/>
</dbReference>
<evidence type="ECO:0008006" key="6">
    <source>
        <dbReference type="Google" id="ProtNLM"/>
    </source>
</evidence>
<dbReference type="PROSITE" id="PS01295">
    <property type="entry name" value="ISPD"/>
    <property type="match status" value="1"/>
</dbReference>
<dbReference type="GO" id="GO:0005829">
    <property type="term" value="C:cytosol"/>
    <property type="evidence" value="ECO:0007669"/>
    <property type="project" value="TreeGrafter"/>
</dbReference>
<evidence type="ECO:0000256" key="3">
    <source>
        <dbReference type="ARBA" id="ARBA00022695"/>
    </source>
</evidence>
<keyword evidence="3" id="KW-0548">Nucleotidyltransferase</keyword>
<sequence>MESIVEKYDPNKVFLTKGAKTRHRSILQGLECLKSILQLDKCEKDPVVIIHDGVRPFVDEKTILDVIDNTTQYKAVGVVR</sequence>
<dbReference type="PANTHER" id="PTHR43015">
    <property type="entry name" value="D-RIBITOL-5-PHOSPHATE CYTIDYLYLTRANSFERASE"/>
    <property type="match status" value="1"/>
</dbReference>
<dbReference type="Pfam" id="PF01128">
    <property type="entry name" value="IspD"/>
    <property type="match status" value="1"/>
</dbReference>
<keyword evidence="5" id="KW-1185">Reference proteome</keyword>
<evidence type="ECO:0000313" key="5">
    <source>
        <dbReference type="Proteomes" id="UP000007875"/>
    </source>
</evidence>
<reference evidence="4" key="3">
    <citation type="submission" date="2025-09" db="UniProtKB">
        <authorList>
            <consortium name="Ensembl"/>
        </authorList>
    </citation>
    <scope>IDENTIFICATION</scope>
</reference>
<evidence type="ECO:0000313" key="4">
    <source>
        <dbReference type="Ensembl" id="ENSCSAVP00000016238.1"/>
    </source>
</evidence>
<dbReference type="GO" id="GO:0008299">
    <property type="term" value="P:isoprenoid biosynthetic process"/>
    <property type="evidence" value="ECO:0007669"/>
    <property type="project" value="InterPro"/>
</dbReference>
<name>H2ZF72_CIOSA</name>
<dbReference type="InterPro" id="IPR029044">
    <property type="entry name" value="Nucleotide-diphossugar_trans"/>
</dbReference>
<organism evidence="4 5">
    <name type="scientific">Ciona savignyi</name>
    <name type="common">Pacific transparent sea squirt</name>
    <dbReference type="NCBI Taxonomy" id="51511"/>
    <lineage>
        <taxon>Eukaryota</taxon>
        <taxon>Metazoa</taxon>
        <taxon>Chordata</taxon>
        <taxon>Tunicata</taxon>
        <taxon>Ascidiacea</taxon>
        <taxon>Phlebobranchia</taxon>
        <taxon>Cionidae</taxon>
        <taxon>Ciona</taxon>
    </lineage>
</organism>
<dbReference type="InterPro" id="IPR018294">
    <property type="entry name" value="ISPD_synthase_CS"/>
</dbReference>